<dbReference type="EMBL" id="BBYR01000036">
    <property type="protein sequence ID" value="GAP36548.1"/>
    <property type="molecule type" value="Genomic_DNA"/>
</dbReference>
<evidence type="ECO:0000313" key="2">
    <source>
        <dbReference type="EMBL" id="GAP36548.1"/>
    </source>
</evidence>
<gene>
    <name evidence="2" type="ORF">ISF6_2388</name>
</gene>
<dbReference type="AlphaFoldDB" id="A0A0K8P1Q0"/>
<reference evidence="2 3" key="2">
    <citation type="journal article" date="2016" name="Science">
        <title>A bacterium that degrades and assimilates poly(ethylene terephthalate).</title>
        <authorList>
            <person name="Yoshida S."/>
            <person name="Hiraga K."/>
            <person name="Takehana T."/>
            <person name="Taniguchi I."/>
            <person name="Yamaji H."/>
            <person name="Maeda Y."/>
            <person name="Toyohara K."/>
            <person name="Miyamoto K."/>
            <person name="Kimura Y."/>
            <person name="Oda K."/>
        </authorList>
    </citation>
    <scope>NUCLEOTIDE SEQUENCE [LARGE SCALE GENOMIC DNA]</scope>
    <source>
        <strain evidence="3">NBRC 110686 / TISTR 2288 / 201-F6</strain>
    </source>
</reference>
<protein>
    <submittedName>
        <fullName evidence="2">Uncharacterized protein</fullName>
    </submittedName>
</protein>
<name>A0A0K8P1Q0_PISS1</name>
<feature type="compositionally biased region" description="Low complexity" evidence="1">
    <location>
        <begin position="17"/>
        <end position="34"/>
    </location>
</feature>
<dbReference type="Proteomes" id="UP000037660">
    <property type="component" value="Unassembled WGS sequence"/>
</dbReference>
<evidence type="ECO:0000313" key="3">
    <source>
        <dbReference type="Proteomes" id="UP000037660"/>
    </source>
</evidence>
<feature type="region of interest" description="Disordered" evidence="1">
    <location>
        <begin position="1"/>
        <end position="48"/>
    </location>
</feature>
<accession>A0A0K8P1Q0</accession>
<comment type="caution">
    <text evidence="2">The sequence shown here is derived from an EMBL/GenBank/DDBJ whole genome shotgun (WGS) entry which is preliminary data.</text>
</comment>
<keyword evidence="3" id="KW-1185">Reference proteome</keyword>
<feature type="compositionally biased region" description="Basic residues" evidence="1">
    <location>
        <begin position="1"/>
        <end position="16"/>
    </location>
</feature>
<evidence type="ECO:0000256" key="1">
    <source>
        <dbReference type="SAM" id="MobiDB-lite"/>
    </source>
</evidence>
<reference evidence="3" key="1">
    <citation type="submission" date="2015-07" db="EMBL/GenBank/DDBJ databases">
        <title>Discovery of a poly(ethylene terephthalate assimilation.</title>
        <authorList>
            <person name="Yoshida S."/>
            <person name="Hiraga K."/>
            <person name="Takehana T."/>
            <person name="Taniguchi I."/>
            <person name="Yamaji H."/>
            <person name="Maeda Y."/>
            <person name="Toyohara K."/>
            <person name="Miyamoto K."/>
            <person name="Kimura Y."/>
            <person name="Oda K."/>
        </authorList>
    </citation>
    <scope>NUCLEOTIDE SEQUENCE [LARGE SCALE GENOMIC DNA]</scope>
    <source>
        <strain evidence="3">NBRC 110686 / TISTR 2288 / 201-F6</strain>
    </source>
</reference>
<proteinExistence type="predicted"/>
<organism evidence="2 3">
    <name type="scientific">Piscinibacter sakaiensis</name>
    <name type="common">Ideonella sakaiensis</name>
    <dbReference type="NCBI Taxonomy" id="1547922"/>
    <lineage>
        <taxon>Bacteria</taxon>
        <taxon>Pseudomonadati</taxon>
        <taxon>Pseudomonadota</taxon>
        <taxon>Betaproteobacteria</taxon>
        <taxon>Burkholderiales</taxon>
        <taxon>Sphaerotilaceae</taxon>
        <taxon>Piscinibacter</taxon>
    </lineage>
</organism>
<sequence>MSTHPPRKQRPPRPARRAAGPALAAEAGLPEEAPSAMPEGHGGIRITVGDDEPPAVLFHAQAAPGALVSWAWSQLVTLDTFLDAAAGAGEARGGAPDIAGAARAVLGPVIAALAFSEQRAHALQQAAELRQAAPAGRRRAARRG</sequence>
<dbReference type="RefSeq" id="WP_054020529.1">
    <property type="nucleotide sequence ID" value="NZ_BBYR01000036.1"/>
</dbReference>